<accession>A0A9D3YR10</accession>
<dbReference type="EMBL" id="JAIWYP010000015">
    <property type="protein sequence ID" value="KAH3703355.1"/>
    <property type="molecule type" value="Genomic_DNA"/>
</dbReference>
<proteinExistence type="predicted"/>
<gene>
    <name evidence="1" type="ORF">DPMN_078390</name>
</gene>
<reference evidence="1" key="2">
    <citation type="submission" date="2020-11" db="EMBL/GenBank/DDBJ databases">
        <authorList>
            <person name="McCartney M.A."/>
            <person name="Auch B."/>
            <person name="Kono T."/>
            <person name="Mallez S."/>
            <person name="Becker A."/>
            <person name="Gohl D.M."/>
            <person name="Silverstein K.A.T."/>
            <person name="Koren S."/>
            <person name="Bechman K.B."/>
            <person name="Herman A."/>
            <person name="Abrahante J.E."/>
            <person name="Garbe J."/>
        </authorList>
    </citation>
    <scope>NUCLEOTIDE SEQUENCE</scope>
    <source>
        <strain evidence="1">Duluth1</strain>
        <tissue evidence="1">Whole animal</tissue>
    </source>
</reference>
<sequence>MSKRKEVMKTLYDGTFRLQFNTAATLDGGFKVPPADSVQVPEAGCSWYHQCSEIHANKRDGKDHWRFFATKRR</sequence>
<name>A0A9D3YR10_DREPO</name>
<reference evidence="1" key="1">
    <citation type="journal article" date="2019" name="bioRxiv">
        <title>The Genome of the Zebra Mussel, Dreissena polymorpha: A Resource for Invasive Species Research.</title>
        <authorList>
            <person name="McCartney M.A."/>
            <person name="Auch B."/>
            <person name="Kono T."/>
            <person name="Mallez S."/>
            <person name="Zhang Y."/>
            <person name="Obille A."/>
            <person name="Becker A."/>
            <person name="Abrahante J.E."/>
            <person name="Garbe J."/>
            <person name="Badalamenti J.P."/>
            <person name="Herman A."/>
            <person name="Mangelson H."/>
            <person name="Liachko I."/>
            <person name="Sullivan S."/>
            <person name="Sone E.D."/>
            <person name="Koren S."/>
            <person name="Silverstein K.A.T."/>
            <person name="Beckman K.B."/>
            <person name="Gohl D.M."/>
        </authorList>
    </citation>
    <scope>NUCLEOTIDE SEQUENCE</scope>
    <source>
        <strain evidence="1">Duluth1</strain>
        <tissue evidence="1">Whole animal</tissue>
    </source>
</reference>
<dbReference type="Proteomes" id="UP000828390">
    <property type="component" value="Unassembled WGS sequence"/>
</dbReference>
<protein>
    <submittedName>
        <fullName evidence="1">Uncharacterized protein</fullName>
    </submittedName>
</protein>
<dbReference type="AlphaFoldDB" id="A0A9D3YR10"/>
<evidence type="ECO:0000313" key="1">
    <source>
        <dbReference type="EMBL" id="KAH3703355.1"/>
    </source>
</evidence>
<comment type="caution">
    <text evidence="1">The sequence shown here is derived from an EMBL/GenBank/DDBJ whole genome shotgun (WGS) entry which is preliminary data.</text>
</comment>
<organism evidence="1 2">
    <name type="scientific">Dreissena polymorpha</name>
    <name type="common">Zebra mussel</name>
    <name type="synonym">Mytilus polymorpha</name>
    <dbReference type="NCBI Taxonomy" id="45954"/>
    <lineage>
        <taxon>Eukaryota</taxon>
        <taxon>Metazoa</taxon>
        <taxon>Spiralia</taxon>
        <taxon>Lophotrochozoa</taxon>
        <taxon>Mollusca</taxon>
        <taxon>Bivalvia</taxon>
        <taxon>Autobranchia</taxon>
        <taxon>Heteroconchia</taxon>
        <taxon>Euheterodonta</taxon>
        <taxon>Imparidentia</taxon>
        <taxon>Neoheterodontei</taxon>
        <taxon>Myida</taxon>
        <taxon>Dreissenoidea</taxon>
        <taxon>Dreissenidae</taxon>
        <taxon>Dreissena</taxon>
    </lineage>
</organism>
<keyword evidence="2" id="KW-1185">Reference proteome</keyword>
<evidence type="ECO:0000313" key="2">
    <source>
        <dbReference type="Proteomes" id="UP000828390"/>
    </source>
</evidence>